<organism>
    <name type="scientific">Branchiostoma floridae</name>
    <name type="common">Florida lancelet</name>
    <name type="synonym">Amphioxus</name>
    <dbReference type="NCBI Taxonomy" id="7739"/>
    <lineage>
        <taxon>Eukaryota</taxon>
        <taxon>Metazoa</taxon>
        <taxon>Chordata</taxon>
        <taxon>Cephalochordata</taxon>
        <taxon>Leptocardii</taxon>
        <taxon>Amphioxiformes</taxon>
        <taxon>Branchiostomatidae</taxon>
        <taxon>Branchiostoma</taxon>
    </lineage>
</organism>
<proteinExistence type="predicted"/>
<dbReference type="InParanoid" id="C3XRX5"/>
<dbReference type="AlphaFoldDB" id="C3XRX5"/>
<evidence type="ECO:0000256" key="1">
    <source>
        <dbReference type="SAM" id="MobiDB-lite"/>
    </source>
</evidence>
<name>C3XRX5_BRAFL</name>
<dbReference type="EMBL" id="GG666456">
    <property type="protein sequence ID" value="EEN69443.1"/>
    <property type="molecule type" value="Genomic_DNA"/>
</dbReference>
<dbReference type="STRING" id="7739.C3XRX5"/>
<accession>C3XRX5</accession>
<evidence type="ECO:0000313" key="2">
    <source>
        <dbReference type="EMBL" id="EEN69443.1"/>
    </source>
</evidence>
<sequence>MKDLHGQVYHNFLRNSSVAKMKSRSDSTSSVGTFCTKDEVDLSTGERTCCKLTCCLDTKRPYASGTPSAAVPEPVPDPDPVRAPVPDPVSDPVPDPVRAPVPEHVPDPVPDPVRTPVQGVQAANLDGVQGVRAVPGPSPGVQAVPLISQIGRPGRVASGTGSVPDARFRRPGRLSFHRETKFGLSRILTKSESCIRPYFGYVYADTKCGFSRILTKSESCIPRILDTFMQIRNADFPGS</sequence>
<gene>
    <name evidence="2" type="ORF">BRAFLDRAFT_84558</name>
</gene>
<protein>
    <submittedName>
        <fullName evidence="2">Uncharacterized protein</fullName>
    </submittedName>
</protein>
<reference evidence="2" key="1">
    <citation type="journal article" date="2008" name="Nature">
        <title>The amphioxus genome and the evolution of the chordate karyotype.</title>
        <authorList>
            <consortium name="US DOE Joint Genome Institute (JGI-PGF)"/>
            <person name="Putnam N.H."/>
            <person name="Butts T."/>
            <person name="Ferrier D.E.K."/>
            <person name="Furlong R.F."/>
            <person name="Hellsten U."/>
            <person name="Kawashima T."/>
            <person name="Robinson-Rechavi M."/>
            <person name="Shoguchi E."/>
            <person name="Terry A."/>
            <person name="Yu J.-K."/>
            <person name="Benito-Gutierrez E.L."/>
            <person name="Dubchak I."/>
            <person name="Garcia-Fernandez J."/>
            <person name="Gibson-Brown J.J."/>
            <person name="Grigoriev I.V."/>
            <person name="Horton A.C."/>
            <person name="de Jong P.J."/>
            <person name="Jurka J."/>
            <person name="Kapitonov V.V."/>
            <person name="Kohara Y."/>
            <person name="Kuroki Y."/>
            <person name="Lindquist E."/>
            <person name="Lucas S."/>
            <person name="Osoegawa K."/>
            <person name="Pennacchio L.A."/>
            <person name="Salamov A.A."/>
            <person name="Satou Y."/>
            <person name="Sauka-Spengler T."/>
            <person name="Schmutz J."/>
            <person name="Shin-I T."/>
            <person name="Toyoda A."/>
            <person name="Bronner-Fraser M."/>
            <person name="Fujiyama A."/>
            <person name="Holland L.Z."/>
            <person name="Holland P.W.H."/>
            <person name="Satoh N."/>
            <person name="Rokhsar D.S."/>
        </authorList>
    </citation>
    <scope>NUCLEOTIDE SEQUENCE [LARGE SCALE GENOMIC DNA]</scope>
    <source>
        <strain evidence="2">S238N-H82</strain>
        <tissue evidence="2">Testes</tissue>
    </source>
</reference>
<feature type="region of interest" description="Disordered" evidence="1">
    <location>
        <begin position="62"/>
        <end position="111"/>
    </location>
</feature>
<feature type="compositionally biased region" description="Pro residues" evidence="1">
    <location>
        <begin position="73"/>
        <end position="99"/>
    </location>
</feature>